<proteinExistence type="predicted"/>
<sequence>MEIVNEIEILKKKLADLESQKKSNDEYNNRTDVNLNLQILQNAVNTRTDQVKRNDYSKACIVAKFIDRDMIEPLQSIHNILQTLNDRIEKLENQGTPTNNLMFN</sequence>
<reference evidence="1" key="1">
    <citation type="journal article" date="2017" name="Science">
        <title>Giant viruses with an expanded complement of translation system components.</title>
        <authorList>
            <person name="Schulz F."/>
            <person name="Yutin N."/>
            <person name="Ivanova N.N."/>
            <person name="Ortega D.R."/>
            <person name="Lee T.K."/>
            <person name="Vierheilig J."/>
            <person name="Daims H."/>
            <person name="Horn M."/>
            <person name="Wagner M."/>
            <person name="Jensen G.J."/>
            <person name="Kyrpides N.C."/>
            <person name="Koonin E.V."/>
            <person name="Woyke T."/>
        </authorList>
    </citation>
    <scope>NUCLEOTIDE SEQUENCE</scope>
    <source>
        <strain evidence="1">KNV1</strain>
    </source>
</reference>
<organism evidence="1">
    <name type="scientific">Klosneuvirus KNV1</name>
    <dbReference type="NCBI Taxonomy" id="1977640"/>
    <lineage>
        <taxon>Viruses</taxon>
        <taxon>Varidnaviria</taxon>
        <taxon>Bamfordvirae</taxon>
        <taxon>Nucleocytoviricota</taxon>
        <taxon>Megaviricetes</taxon>
        <taxon>Imitervirales</taxon>
        <taxon>Mimiviridae</taxon>
        <taxon>Klosneuvirinae</taxon>
        <taxon>Klosneuvirus</taxon>
    </lineage>
</organism>
<protein>
    <submittedName>
        <fullName evidence="1">Uncharacterized protein</fullName>
    </submittedName>
</protein>
<evidence type="ECO:0000313" key="1">
    <source>
        <dbReference type="EMBL" id="ARF12666.1"/>
    </source>
</evidence>
<dbReference type="EMBL" id="KY684121">
    <property type="protein sequence ID" value="ARF12666.1"/>
    <property type="molecule type" value="Genomic_DNA"/>
</dbReference>
<accession>A0A1V0SLU3</accession>
<gene>
    <name evidence="1" type="ORF">Klosneuvirus_14_6</name>
</gene>
<name>A0A1V0SLU3_9VIRU</name>